<evidence type="ECO:0000256" key="8">
    <source>
        <dbReference type="SAM" id="SignalP"/>
    </source>
</evidence>
<dbReference type="AlphaFoldDB" id="A0A0L0HDF2"/>
<evidence type="ECO:0000259" key="9">
    <source>
        <dbReference type="Pfam" id="PF01431"/>
    </source>
</evidence>
<dbReference type="Gene3D" id="3.40.390.10">
    <property type="entry name" value="Collagenase (Catalytic Domain)"/>
    <property type="match status" value="1"/>
</dbReference>
<reference evidence="11 12" key="1">
    <citation type="submission" date="2009-08" db="EMBL/GenBank/DDBJ databases">
        <title>The Genome Sequence of Spizellomyces punctatus strain DAOM BR117.</title>
        <authorList>
            <consortium name="The Broad Institute Genome Sequencing Platform"/>
            <person name="Russ C."/>
            <person name="Cuomo C."/>
            <person name="Shea T."/>
            <person name="Young S.K."/>
            <person name="Zeng Q."/>
            <person name="Koehrsen M."/>
            <person name="Haas B."/>
            <person name="Borodovsky M."/>
            <person name="Guigo R."/>
            <person name="Alvarado L."/>
            <person name="Berlin A."/>
            <person name="Bochicchio J."/>
            <person name="Borenstein D."/>
            <person name="Chapman S."/>
            <person name="Chen Z."/>
            <person name="Engels R."/>
            <person name="Freedman E."/>
            <person name="Gellesch M."/>
            <person name="Goldberg J."/>
            <person name="Griggs A."/>
            <person name="Gujja S."/>
            <person name="Heiman D."/>
            <person name="Hepburn T."/>
            <person name="Howarth C."/>
            <person name="Jen D."/>
            <person name="Larson L."/>
            <person name="Lewis B."/>
            <person name="Mehta T."/>
            <person name="Park D."/>
            <person name="Pearson M."/>
            <person name="Roberts A."/>
            <person name="Saif S."/>
            <person name="Shenoy N."/>
            <person name="Sisk P."/>
            <person name="Stolte C."/>
            <person name="Sykes S."/>
            <person name="Thomson T."/>
            <person name="Walk T."/>
            <person name="White J."/>
            <person name="Yandava C."/>
            <person name="Burger G."/>
            <person name="Gray M.W."/>
            <person name="Holland P.W.H."/>
            <person name="King N."/>
            <person name="Lang F.B.F."/>
            <person name="Roger A.J."/>
            <person name="Ruiz-Trillo I."/>
            <person name="Lander E."/>
            <person name="Nusbaum C."/>
        </authorList>
    </citation>
    <scope>NUCLEOTIDE SEQUENCE [LARGE SCALE GENOMIC DNA]</scope>
    <source>
        <strain evidence="11 12">DAOM BR117</strain>
    </source>
</reference>
<dbReference type="eggNOG" id="KOG3624">
    <property type="taxonomic scope" value="Eukaryota"/>
</dbReference>
<gene>
    <name evidence="11" type="ORF">SPPG_05735</name>
</gene>
<dbReference type="OrthoDB" id="6475849at2759"/>
<feature type="signal peptide" evidence="8">
    <location>
        <begin position="1"/>
        <end position="24"/>
    </location>
</feature>
<dbReference type="PANTHER" id="PTHR11733">
    <property type="entry name" value="ZINC METALLOPROTEASE FAMILY M13 NEPRILYSIN-RELATED"/>
    <property type="match status" value="1"/>
</dbReference>
<comment type="cofactor">
    <cofactor evidence="1">
        <name>Zn(2+)</name>
        <dbReference type="ChEBI" id="CHEBI:29105"/>
    </cofactor>
</comment>
<dbReference type="Proteomes" id="UP000053201">
    <property type="component" value="Unassembled WGS sequence"/>
</dbReference>
<dbReference type="GO" id="GO:0005886">
    <property type="term" value="C:plasma membrane"/>
    <property type="evidence" value="ECO:0007669"/>
    <property type="project" value="TreeGrafter"/>
</dbReference>
<evidence type="ECO:0000256" key="3">
    <source>
        <dbReference type="ARBA" id="ARBA00022670"/>
    </source>
</evidence>
<dbReference type="InterPro" id="IPR000718">
    <property type="entry name" value="Peptidase_M13"/>
</dbReference>
<evidence type="ECO:0008006" key="13">
    <source>
        <dbReference type="Google" id="ProtNLM"/>
    </source>
</evidence>
<evidence type="ECO:0000256" key="5">
    <source>
        <dbReference type="ARBA" id="ARBA00022801"/>
    </source>
</evidence>
<dbReference type="GeneID" id="27689090"/>
<organism evidence="11 12">
    <name type="scientific">Spizellomyces punctatus (strain DAOM BR117)</name>
    <dbReference type="NCBI Taxonomy" id="645134"/>
    <lineage>
        <taxon>Eukaryota</taxon>
        <taxon>Fungi</taxon>
        <taxon>Fungi incertae sedis</taxon>
        <taxon>Chytridiomycota</taxon>
        <taxon>Chytridiomycota incertae sedis</taxon>
        <taxon>Chytridiomycetes</taxon>
        <taxon>Spizellomycetales</taxon>
        <taxon>Spizellomycetaceae</taxon>
        <taxon>Spizellomyces</taxon>
    </lineage>
</organism>
<keyword evidence="5" id="KW-0378">Hydrolase</keyword>
<keyword evidence="12" id="KW-1185">Reference proteome</keyword>
<evidence type="ECO:0000256" key="7">
    <source>
        <dbReference type="ARBA" id="ARBA00023049"/>
    </source>
</evidence>
<dbReference type="InterPro" id="IPR042089">
    <property type="entry name" value="Peptidase_M13_dom_2"/>
</dbReference>
<sequence>MVSFTIAVLAALASSAVLTGPASCSTSPPITPSTNPQHHVHLTTRNEEYQPLITLDFPHSLGYDRIKAWMDPRVHPCEDFYMHACGGFIDRYQKIHGADVLELMQRSNSLLMESILNQTSDALGKTPLDRQLFDKTRAYYDSCRNVHAVQQRGFGPIISYGYEIVENCERHMSLPALFGELHQDGVYALFKTAYTKVENNDPKDLRLQFYPAPAYQVGPDTVKKVLQPFVHHGILRLPHDADLEKIAVWISGLEAEMAKFIEALNNGQEAGEGLDPTQFLTMEELNSRTSLDWRQYVGPLHMSGAHKVYFWGDTDIWIDTINALTRYDPKDLKYYFIWRLGVSHFNKLSEDYYRIWAADLKPRAVHSVYDDPNDQSDMFQNDCVTETGVQLSYLSGHLFVKYAFNTTQKHAATILVNELIDSFGGKLRTLGWMDEDTKKAAIAKLDNMIEIVGYPEWLADPQIVADYYSPVHFNRDTYFENAVQAQVFALFAPSIHQVGQSFRRDTLYFGYPWQLNAFHLTDYVQIQINPGILQRPLFSAKNPRSMNYGSLGMIIGHEITHGFDSTGYKLNKDGERKPWWTQHSMKMFEEGAKCFVDQYNRYAVKFSDGSLGKVDGKQTISENIADNGGLDVALTAWKTAEAKAKKDFNPREEEEGFGGLTKEQVFFLSFGQTWCTAKDDSMTRYLLENDVHAPNAVRVNGVLHNSPEFVKAFGCRVGSPMNPRGDEGRCFLY</sequence>
<dbReference type="InterPro" id="IPR008753">
    <property type="entry name" value="Peptidase_M13_N"/>
</dbReference>
<dbReference type="EMBL" id="KQ257459">
    <property type="protein sequence ID" value="KNC98753.1"/>
    <property type="molecule type" value="Genomic_DNA"/>
</dbReference>
<feature type="chain" id="PRO_5005539900" description="Peptidase M13 C-terminal domain-containing protein" evidence="8">
    <location>
        <begin position="25"/>
        <end position="733"/>
    </location>
</feature>
<dbReference type="GO" id="GO:0046872">
    <property type="term" value="F:metal ion binding"/>
    <property type="evidence" value="ECO:0007669"/>
    <property type="project" value="UniProtKB-KW"/>
</dbReference>
<comment type="similarity">
    <text evidence="2">Belongs to the peptidase M13 family.</text>
</comment>
<dbReference type="Pfam" id="PF01431">
    <property type="entry name" value="Peptidase_M13"/>
    <property type="match status" value="1"/>
</dbReference>
<keyword evidence="6" id="KW-0862">Zinc</keyword>
<dbReference type="InterPro" id="IPR024079">
    <property type="entry name" value="MetalloPept_cat_dom_sf"/>
</dbReference>
<dbReference type="PRINTS" id="PR00786">
    <property type="entry name" value="NEPRILYSIN"/>
</dbReference>
<dbReference type="OMA" id="FLHAIQH"/>
<dbReference type="SUPFAM" id="SSF55486">
    <property type="entry name" value="Metalloproteases ('zincins'), catalytic domain"/>
    <property type="match status" value="1"/>
</dbReference>
<evidence type="ECO:0000256" key="4">
    <source>
        <dbReference type="ARBA" id="ARBA00022723"/>
    </source>
</evidence>
<dbReference type="STRING" id="645134.A0A0L0HDF2"/>
<keyword evidence="3" id="KW-0645">Protease</keyword>
<dbReference type="InterPro" id="IPR018497">
    <property type="entry name" value="Peptidase_M13_C"/>
</dbReference>
<accession>A0A0L0HDF2</accession>
<evidence type="ECO:0000259" key="10">
    <source>
        <dbReference type="Pfam" id="PF05649"/>
    </source>
</evidence>
<dbReference type="PANTHER" id="PTHR11733:SF167">
    <property type="entry name" value="FI17812P1-RELATED"/>
    <property type="match status" value="1"/>
</dbReference>
<evidence type="ECO:0000313" key="12">
    <source>
        <dbReference type="Proteomes" id="UP000053201"/>
    </source>
</evidence>
<protein>
    <recommendedName>
        <fullName evidence="13">Peptidase M13 C-terminal domain-containing protein</fullName>
    </recommendedName>
</protein>
<name>A0A0L0HDF2_SPIPD</name>
<evidence type="ECO:0000313" key="11">
    <source>
        <dbReference type="EMBL" id="KNC98753.1"/>
    </source>
</evidence>
<dbReference type="GO" id="GO:0004222">
    <property type="term" value="F:metalloendopeptidase activity"/>
    <property type="evidence" value="ECO:0007669"/>
    <property type="project" value="InterPro"/>
</dbReference>
<dbReference type="GO" id="GO:0016485">
    <property type="term" value="P:protein processing"/>
    <property type="evidence" value="ECO:0007669"/>
    <property type="project" value="TreeGrafter"/>
</dbReference>
<evidence type="ECO:0000256" key="6">
    <source>
        <dbReference type="ARBA" id="ARBA00022833"/>
    </source>
</evidence>
<dbReference type="VEuPathDB" id="FungiDB:SPPG_05735"/>
<dbReference type="CDD" id="cd08662">
    <property type="entry name" value="M13"/>
    <property type="match status" value="1"/>
</dbReference>
<keyword evidence="4" id="KW-0479">Metal-binding</keyword>
<dbReference type="PROSITE" id="PS51885">
    <property type="entry name" value="NEPRILYSIN"/>
    <property type="match status" value="1"/>
</dbReference>
<feature type="domain" description="Peptidase M13 C-terminal" evidence="9">
    <location>
        <begin position="516"/>
        <end position="724"/>
    </location>
</feature>
<evidence type="ECO:0000256" key="1">
    <source>
        <dbReference type="ARBA" id="ARBA00001947"/>
    </source>
</evidence>
<evidence type="ECO:0000256" key="2">
    <source>
        <dbReference type="ARBA" id="ARBA00007357"/>
    </source>
</evidence>
<dbReference type="Pfam" id="PF05649">
    <property type="entry name" value="Peptidase_M13_N"/>
    <property type="match status" value="1"/>
</dbReference>
<dbReference type="RefSeq" id="XP_016606793.1">
    <property type="nucleotide sequence ID" value="XM_016753944.1"/>
</dbReference>
<dbReference type="InParanoid" id="A0A0L0HDF2"/>
<keyword evidence="7" id="KW-0482">Metalloprotease</keyword>
<keyword evidence="8" id="KW-0732">Signal</keyword>
<proteinExistence type="inferred from homology"/>
<dbReference type="Gene3D" id="1.10.1380.10">
    <property type="entry name" value="Neutral endopeptidase , domain2"/>
    <property type="match status" value="1"/>
</dbReference>
<feature type="domain" description="Peptidase M13 N-terminal" evidence="10">
    <location>
        <begin position="76"/>
        <end position="455"/>
    </location>
</feature>